<comment type="similarity">
    <text evidence="5">Belongs to the UPF0344 family.</text>
</comment>
<sequence length="119" mass="13227">MTHVHITTWVVALILFFVVLSLQKSGKAKGAKIVHMVLRLFYLLIIGTGIWMLTSISNIDMMYILKSLVGIWVIAAVEMVLVRTAKGKKTGILWAQLGISLVLVIYLGLKLPLGFTPFM</sequence>
<proteinExistence type="inferred from homology"/>
<evidence type="ECO:0000256" key="5">
    <source>
        <dbReference type="HAMAP-Rule" id="MF_01536"/>
    </source>
</evidence>
<evidence type="ECO:0000256" key="3">
    <source>
        <dbReference type="ARBA" id="ARBA00022989"/>
    </source>
</evidence>
<dbReference type="HAMAP" id="MF_01536">
    <property type="entry name" value="UPF0344"/>
    <property type="match status" value="1"/>
</dbReference>
<dbReference type="NCBIfam" id="NF010196">
    <property type="entry name" value="PRK13673.1-3"/>
    <property type="match status" value="1"/>
</dbReference>
<comment type="caution">
    <text evidence="6">The sequence shown here is derived from an EMBL/GenBank/DDBJ whole genome shotgun (WGS) entry which is preliminary data.</text>
</comment>
<name>A0A7V7UTX3_9BACI</name>
<feature type="transmembrane region" description="Helical" evidence="5">
    <location>
        <begin position="6"/>
        <end position="24"/>
    </location>
</feature>
<dbReference type="OrthoDB" id="2365314at2"/>
<dbReference type="Pfam" id="PF07457">
    <property type="entry name" value="DUF1516"/>
    <property type="match status" value="1"/>
</dbReference>
<organism evidence="6 7">
    <name type="scientific">Bacillus mesophilum</name>
    <dbReference type="NCBI Taxonomy" id="1071718"/>
    <lineage>
        <taxon>Bacteria</taxon>
        <taxon>Bacillati</taxon>
        <taxon>Bacillota</taxon>
        <taxon>Bacilli</taxon>
        <taxon>Bacillales</taxon>
        <taxon>Bacillaceae</taxon>
        <taxon>Bacillus</taxon>
    </lineage>
</organism>
<comment type="subcellular location">
    <subcellularLocation>
        <location evidence="5">Cell membrane</location>
        <topology evidence="5">Multi-pass membrane protein</topology>
    </subcellularLocation>
</comment>
<keyword evidence="2 5" id="KW-0812">Transmembrane</keyword>
<feature type="transmembrane region" description="Helical" evidence="5">
    <location>
        <begin position="91"/>
        <end position="109"/>
    </location>
</feature>
<feature type="transmembrane region" description="Helical" evidence="5">
    <location>
        <begin position="63"/>
        <end position="82"/>
    </location>
</feature>
<evidence type="ECO:0000256" key="4">
    <source>
        <dbReference type="ARBA" id="ARBA00023136"/>
    </source>
</evidence>
<dbReference type="GO" id="GO:0005886">
    <property type="term" value="C:plasma membrane"/>
    <property type="evidence" value="ECO:0007669"/>
    <property type="project" value="UniProtKB-SubCell"/>
</dbReference>
<dbReference type="AlphaFoldDB" id="A0A7V7UTX3"/>
<evidence type="ECO:0000313" key="6">
    <source>
        <dbReference type="EMBL" id="KAB2330917.1"/>
    </source>
</evidence>
<evidence type="ECO:0000256" key="2">
    <source>
        <dbReference type="ARBA" id="ARBA00022692"/>
    </source>
</evidence>
<evidence type="ECO:0000256" key="1">
    <source>
        <dbReference type="ARBA" id="ARBA00022475"/>
    </source>
</evidence>
<dbReference type="Proteomes" id="UP000441354">
    <property type="component" value="Unassembled WGS sequence"/>
</dbReference>
<accession>A0A7V7UTX3</accession>
<feature type="transmembrane region" description="Helical" evidence="5">
    <location>
        <begin position="36"/>
        <end position="57"/>
    </location>
</feature>
<protein>
    <recommendedName>
        <fullName evidence="5">UPF0344 protein F7732_17050</fullName>
    </recommendedName>
</protein>
<keyword evidence="4 5" id="KW-0472">Membrane</keyword>
<reference evidence="6 7" key="1">
    <citation type="journal article" date="2014" name="Arch. Microbiol.">
        <title>Bacillus mesophilum sp. nov., strain IITR-54T, a novel 4-chlorobiphenyl dechlorinating bacterium.</title>
        <authorList>
            <person name="Manickam N."/>
            <person name="Singh N.K."/>
            <person name="Bajaj A."/>
            <person name="Kumar R.M."/>
            <person name="Kaur G."/>
            <person name="Kaur N."/>
            <person name="Bala M."/>
            <person name="Kumar A."/>
            <person name="Mayilraj S."/>
        </authorList>
    </citation>
    <scope>NUCLEOTIDE SEQUENCE [LARGE SCALE GENOMIC DNA]</scope>
    <source>
        <strain evidence="6 7">IITR-54</strain>
    </source>
</reference>
<keyword evidence="7" id="KW-1185">Reference proteome</keyword>
<keyword evidence="1 5" id="KW-1003">Cell membrane</keyword>
<gene>
    <name evidence="6" type="ORF">F7732_17050</name>
</gene>
<evidence type="ECO:0000313" key="7">
    <source>
        <dbReference type="Proteomes" id="UP000441354"/>
    </source>
</evidence>
<dbReference type="RefSeq" id="WP_151575230.1">
    <property type="nucleotide sequence ID" value="NZ_WBOT01000006.1"/>
</dbReference>
<dbReference type="EMBL" id="WBOT01000006">
    <property type="protein sequence ID" value="KAB2330917.1"/>
    <property type="molecule type" value="Genomic_DNA"/>
</dbReference>
<keyword evidence="3 5" id="KW-1133">Transmembrane helix</keyword>
<dbReference type="InterPro" id="IPR010899">
    <property type="entry name" value="UPF0344"/>
</dbReference>